<sequence length="180" mass="20297">MLIRQAVKGDETGIARVHIDSWKETYKGIIPDIVLENRSYEEKEQMWKGAIGSLKMDGSNNRFILVAEDDHGRITGFATGGKNRSEDFQESFDAELYAIYILQSAQGRGTGRMLTAELSRLLYEKGFESIMVWVLKDNPAVRFYARLGGRPIGKRTEEIGGVELEEMALGWELEETMAGK</sequence>
<reference evidence="2 3" key="1">
    <citation type="submission" date="2017-10" db="EMBL/GenBank/DDBJ databases">
        <title>Bacillus sp. nov., a halophilic bacterium isolated from a Yangshapao Lake.</title>
        <authorList>
            <person name="Wang H."/>
        </authorList>
    </citation>
    <scope>NUCLEOTIDE SEQUENCE [LARGE SCALE GENOMIC DNA]</scope>
    <source>
        <strain evidence="2 3">YSP-3</strain>
    </source>
</reference>
<dbReference type="Gene3D" id="3.40.630.30">
    <property type="match status" value="1"/>
</dbReference>
<dbReference type="RefSeq" id="WP_110520801.1">
    <property type="nucleotide sequence ID" value="NZ_PDOF01000002.1"/>
</dbReference>
<dbReference type="InterPro" id="IPR000182">
    <property type="entry name" value="GNAT_dom"/>
</dbReference>
<dbReference type="SUPFAM" id="SSF55729">
    <property type="entry name" value="Acyl-CoA N-acyltransferases (Nat)"/>
    <property type="match status" value="1"/>
</dbReference>
<evidence type="ECO:0000313" key="3">
    <source>
        <dbReference type="Proteomes" id="UP000248066"/>
    </source>
</evidence>
<dbReference type="Pfam" id="PF00583">
    <property type="entry name" value="Acetyltransf_1"/>
    <property type="match status" value="1"/>
</dbReference>
<gene>
    <name evidence="2" type="ORF">CR205_14380</name>
</gene>
<name>A0A2W0H7A1_9BACI</name>
<dbReference type="EMBL" id="PDOF01000002">
    <property type="protein sequence ID" value="PYZ96861.1"/>
    <property type="molecule type" value="Genomic_DNA"/>
</dbReference>
<proteinExistence type="predicted"/>
<dbReference type="CDD" id="cd04301">
    <property type="entry name" value="NAT_SF"/>
    <property type="match status" value="1"/>
</dbReference>
<keyword evidence="2" id="KW-0808">Transferase</keyword>
<accession>A0A2W0H7A1</accession>
<dbReference type="PANTHER" id="PTHR43617:SF30">
    <property type="entry name" value="HISTONE ACETYLTRANSFERASE"/>
    <property type="match status" value="1"/>
</dbReference>
<protein>
    <submittedName>
        <fullName evidence="2">GNAT family N-acetyltransferase</fullName>
    </submittedName>
</protein>
<feature type="domain" description="N-acetyltransferase" evidence="1">
    <location>
        <begin position="1"/>
        <end position="172"/>
    </location>
</feature>
<dbReference type="PROSITE" id="PS51186">
    <property type="entry name" value="GNAT"/>
    <property type="match status" value="1"/>
</dbReference>
<evidence type="ECO:0000259" key="1">
    <source>
        <dbReference type="PROSITE" id="PS51186"/>
    </source>
</evidence>
<dbReference type="GO" id="GO:0016747">
    <property type="term" value="F:acyltransferase activity, transferring groups other than amino-acyl groups"/>
    <property type="evidence" value="ECO:0007669"/>
    <property type="project" value="InterPro"/>
</dbReference>
<dbReference type="PANTHER" id="PTHR43617">
    <property type="entry name" value="L-AMINO ACID N-ACETYLTRANSFERASE"/>
    <property type="match status" value="1"/>
</dbReference>
<comment type="caution">
    <text evidence="2">The sequence shown here is derived from an EMBL/GenBank/DDBJ whole genome shotgun (WGS) entry which is preliminary data.</text>
</comment>
<evidence type="ECO:0000313" key="2">
    <source>
        <dbReference type="EMBL" id="PYZ96861.1"/>
    </source>
</evidence>
<dbReference type="OrthoDB" id="5292888at2"/>
<keyword evidence="3" id="KW-1185">Reference proteome</keyword>
<organism evidence="2 3">
    <name type="scientific">Alteribacter lacisalsi</name>
    <dbReference type="NCBI Taxonomy" id="2045244"/>
    <lineage>
        <taxon>Bacteria</taxon>
        <taxon>Bacillati</taxon>
        <taxon>Bacillota</taxon>
        <taxon>Bacilli</taxon>
        <taxon>Bacillales</taxon>
        <taxon>Bacillaceae</taxon>
        <taxon>Alteribacter</taxon>
    </lineage>
</organism>
<dbReference type="AlphaFoldDB" id="A0A2W0H7A1"/>
<dbReference type="InterPro" id="IPR050276">
    <property type="entry name" value="MshD_Acetyltransferase"/>
</dbReference>
<dbReference type="Proteomes" id="UP000248066">
    <property type="component" value="Unassembled WGS sequence"/>
</dbReference>
<dbReference type="InterPro" id="IPR016181">
    <property type="entry name" value="Acyl_CoA_acyltransferase"/>
</dbReference>